<keyword evidence="2" id="KW-1185">Reference proteome</keyword>
<proteinExistence type="predicted"/>
<name>A0AAW1W6G8_RUBAR</name>
<evidence type="ECO:0000313" key="2">
    <source>
        <dbReference type="Proteomes" id="UP001457282"/>
    </source>
</evidence>
<protein>
    <submittedName>
        <fullName evidence="1">Uncharacterized protein</fullName>
    </submittedName>
</protein>
<dbReference type="EMBL" id="JBEDUW010000006">
    <property type="protein sequence ID" value="KAK9920037.1"/>
    <property type="molecule type" value="Genomic_DNA"/>
</dbReference>
<comment type="caution">
    <text evidence="1">The sequence shown here is derived from an EMBL/GenBank/DDBJ whole genome shotgun (WGS) entry which is preliminary data.</text>
</comment>
<dbReference type="AlphaFoldDB" id="A0AAW1W6G8"/>
<organism evidence="1 2">
    <name type="scientific">Rubus argutus</name>
    <name type="common">Southern blackberry</name>
    <dbReference type="NCBI Taxonomy" id="59490"/>
    <lineage>
        <taxon>Eukaryota</taxon>
        <taxon>Viridiplantae</taxon>
        <taxon>Streptophyta</taxon>
        <taxon>Embryophyta</taxon>
        <taxon>Tracheophyta</taxon>
        <taxon>Spermatophyta</taxon>
        <taxon>Magnoliopsida</taxon>
        <taxon>eudicotyledons</taxon>
        <taxon>Gunneridae</taxon>
        <taxon>Pentapetalae</taxon>
        <taxon>rosids</taxon>
        <taxon>fabids</taxon>
        <taxon>Rosales</taxon>
        <taxon>Rosaceae</taxon>
        <taxon>Rosoideae</taxon>
        <taxon>Rosoideae incertae sedis</taxon>
        <taxon>Rubus</taxon>
    </lineage>
</organism>
<gene>
    <name evidence="1" type="ORF">M0R45_028603</name>
</gene>
<reference evidence="1 2" key="1">
    <citation type="journal article" date="2023" name="G3 (Bethesda)">
        <title>A chromosome-length genome assembly and annotation of blackberry (Rubus argutus, cv. 'Hillquist').</title>
        <authorList>
            <person name="Bruna T."/>
            <person name="Aryal R."/>
            <person name="Dudchenko O."/>
            <person name="Sargent D.J."/>
            <person name="Mead D."/>
            <person name="Buti M."/>
            <person name="Cavallini A."/>
            <person name="Hytonen T."/>
            <person name="Andres J."/>
            <person name="Pham M."/>
            <person name="Weisz D."/>
            <person name="Mascagni F."/>
            <person name="Usai G."/>
            <person name="Natali L."/>
            <person name="Bassil N."/>
            <person name="Fernandez G.E."/>
            <person name="Lomsadze A."/>
            <person name="Armour M."/>
            <person name="Olukolu B."/>
            <person name="Poorten T."/>
            <person name="Britton C."/>
            <person name="Davik J."/>
            <person name="Ashrafi H."/>
            <person name="Aiden E.L."/>
            <person name="Borodovsky M."/>
            <person name="Worthington M."/>
        </authorList>
    </citation>
    <scope>NUCLEOTIDE SEQUENCE [LARGE SCALE GENOMIC DNA]</scope>
    <source>
        <strain evidence="1">PI 553951</strain>
    </source>
</reference>
<evidence type="ECO:0000313" key="1">
    <source>
        <dbReference type="EMBL" id="KAK9920037.1"/>
    </source>
</evidence>
<dbReference type="Proteomes" id="UP001457282">
    <property type="component" value="Unassembled WGS sequence"/>
</dbReference>
<accession>A0AAW1W6G8</accession>
<sequence>MSIMEAAELALKLLFFATITDKLCGGTLRVFHLGINGPPQERSIDAFRVYSRKYWDYNLHSLERKTILLLYPTSHPPIYADDLLALWKREGIVAAHLVKKKRDFHVHRLVLESEKMASKVYDDCKKKAEPETASSSSPLQEFVAFELKTKSSRVRAWVQMCSEECLKIITQLPEGPQINDSLLPRIITLPPIPEAQQLDFKTYRPVTPVGYLKSLP</sequence>